<dbReference type="Proteomes" id="UP000696931">
    <property type="component" value="Unassembled WGS sequence"/>
</dbReference>
<reference evidence="2" key="1">
    <citation type="submission" date="2020-07" db="EMBL/GenBank/DDBJ databases">
        <title>Huge and variable diversity of episymbiotic CPR bacteria and DPANN archaea in groundwater ecosystems.</title>
        <authorList>
            <person name="He C.Y."/>
            <person name="Keren R."/>
            <person name="Whittaker M."/>
            <person name="Farag I.F."/>
            <person name="Doudna J."/>
            <person name="Cate J.H.D."/>
            <person name="Banfield J.F."/>
        </authorList>
    </citation>
    <scope>NUCLEOTIDE SEQUENCE</scope>
    <source>
        <strain evidence="2">NC_groundwater_1813_Pr3_B-0.1um_71_17</strain>
    </source>
</reference>
<protein>
    <submittedName>
        <fullName evidence="2">Uncharacterized protein</fullName>
    </submittedName>
</protein>
<feature type="signal peptide" evidence="1">
    <location>
        <begin position="1"/>
        <end position="24"/>
    </location>
</feature>
<feature type="non-terminal residue" evidence="2">
    <location>
        <position position="141"/>
    </location>
</feature>
<name>A0A933SFE8_UNCEI</name>
<dbReference type="EMBL" id="JACRIW010000103">
    <property type="protein sequence ID" value="MBI5170715.1"/>
    <property type="molecule type" value="Genomic_DNA"/>
</dbReference>
<proteinExistence type="predicted"/>
<sequence length="141" mass="15418">MKKPFVALLLLVGAAAMVANMAYAQADGSSEPGNKLVNAKMMQELLKSRAERLHTSAGPDPDTVWFGHSYTDHWSATSNYWNLYTGVNFPSLTDPNNAIWDWDHSTGLVNHGIGDSLAGWWPMRRAYSIAGGLTLPDASRP</sequence>
<accession>A0A933SFE8</accession>
<feature type="chain" id="PRO_5037966590" evidence="1">
    <location>
        <begin position="25"/>
        <end position="141"/>
    </location>
</feature>
<evidence type="ECO:0000313" key="3">
    <source>
        <dbReference type="Proteomes" id="UP000696931"/>
    </source>
</evidence>
<organism evidence="2 3">
    <name type="scientific">Eiseniibacteriota bacterium</name>
    <dbReference type="NCBI Taxonomy" id="2212470"/>
    <lineage>
        <taxon>Bacteria</taxon>
        <taxon>Candidatus Eiseniibacteriota</taxon>
    </lineage>
</organism>
<comment type="caution">
    <text evidence="2">The sequence shown here is derived from an EMBL/GenBank/DDBJ whole genome shotgun (WGS) entry which is preliminary data.</text>
</comment>
<gene>
    <name evidence="2" type="ORF">HZA61_14595</name>
</gene>
<evidence type="ECO:0000313" key="2">
    <source>
        <dbReference type="EMBL" id="MBI5170715.1"/>
    </source>
</evidence>
<keyword evidence="1" id="KW-0732">Signal</keyword>
<evidence type="ECO:0000256" key="1">
    <source>
        <dbReference type="SAM" id="SignalP"/>
    </source>
</evidence>
<dbReference type="AlphaFoldDB" id="A0A933SFE8"/>